<feature type="chain" id="PRO_5009307470" evidence="2">
    <location>
        <begin position="21"/>
        <end position="115"/>
    </location>
</feature>
<evidence type="ECO:0000256" key="1">
    <source>
        <dbReference type="SAM" id="Phobius"/>
    </source>
</evidence>
<keyword evidence="1" id="KW-0812">Transmembrane</keyword>
<protein>
    <submittedName>
        <fullName evidence="4">Secreted protein</fullName>
    </submittedName>
</protein>
<evidence type="ECO:0000256" key="2">
    <source>
        <dbReference type="SAM" id="SignalP"/>
    </source>
</evidence>
<keyword evidence="3" id="KW-1185">Reference proteome</keyword>
<proteinExistence type="predicted"/>
<feature type="signal peptide" evidence="2">
    <location>
        <begin position="1"/>
        <end position="20"/>
    </location>
</feature>
<evidence type="ECO:0000313" key="3">
    <source>
        <dbReference type="Proteomes" id="UP000095282"/>
    </source>
</evidence>
<accession>A0A1I7TF99</accession>
<name>A0A1I7TF99_9PELO</name>
<evidence type="ECO:0000313" key="4">
    <source>
        <dbReference type="WBParaSite" id="Csp11.Scaffold599.g5378.t1"/>
    </source>
</evidence>
<keyword evidence="1" id="KW-0472">Membrane</keyword>
<keyword evidence="1" id="KW-1133">Transmembrane helix</keyword>
<dbReference type="Proteomes" id="UP000095282">
    <property type="component" value="Unplaced"/>
</dbReference>
<feature type="transmembrane region" description="Helical" evidence="1">
    <location>
        <begin position="64"/>
        <end position="86"/>
    </location>
</feature>
<dbReference type="WBParaSite" id="Csp11.Scaffold599.g5378.t1">
    <property type="protein sequence ID" value="Csp11.Scaffold599.g5378.t1"/>
    <property type="gene ID" value="Csp11.Scaffold599.g5378"/>
</dbReference>
<dbReference type="AlphaFoldDB" id="A0A1I7TF99"/>
<organism evidence="3 4">
    <name type="scientific">Caenorhabditis tropicalis</name>
    <dbReference type="NCBI Taxonomy" id="1561998"/>
    <lineage>
        <taxon>Eukaryota</taxon>
        <taxon>Metazoa</taxon>
        <taxon>Ecdysozoa</taxon>
        <taxon>Nematoda</taxon>
        <taxon>Chromadorea</taxon>
        <taxon>Rhabditida</taxon>
        <taxon>Rhabditina</taxon>
        <taxon>Rhabditomorpha</taxon>
        <taxon>Rhabditoidea</taxon>
        <taxon>Rhabditidae</taxon>
        <taxon>Peloderinae</taxon>
        <taxon>Caenorhabditis</taxon>
    </lineage>
</organism>
<reference evidence="4" key="1">
    <citation type="submission" date="2016-11" db="UniProtKB">
        <authorList>
            <consortium name="WormBaseParasite"/>
        </authorList>
    </citation>
    <scope>IDENTIFICATION</scope>
</reference>
<sequence length="115" mass="12859">MHISTKAIFILILFSTGSYSLHLHVIPSSLIPSIAAVPFVPQTSFLHFSVELRVSTVQSSRTSLVLAAFLALLLLLLFRLFSTTFLGHLKKKKKNMCFSQCFTKNNTVTIQFSLI</sequence>
<keyword evidence="2" id="KW-0732">Signal</keyword>